<dbReference type="EMBL" id="FNFF01000002">
    <property type="protein sequence ID" value="SDJ74726.1"/>
    <property type="molecule type" value="Genomic_DNA"/>
</dbReference>
<proteinExistence type="predicted"/>
<protein>
    <submittedName>
        <fullName evidence="1">Uncharacterized protein</fullName>
    </submittedName>
</protein>
<reference evidence="1 2" key="1">
    <citation type="submission" date="2016-10" db="EMBL/GenBank/DDBJ databases">
        <authorList>
            <person name="de Groot N.N."/>
        </authorList>
    </citation>
    <scope>NUCLEOTIDE SEQUENCE [LARGE SCALE GENOMIC DNA]</scope>
    <source>
        <strain evidence="1 2">CGMCC 4.5727</strain>
    </source>
</reference>
<organism evidence="1 2">
    <name type="scientific">Streptomyces indicus</name>
    <dbReference type="NCBI Taxonomy" id="417292"/>
    <lineage>
        <taxon>Bacteria</taxon>
        <taxon>Bacillati</taxon>
        <taxon>Actinomycetota</taxon>
        <taxon>Actinomycetes</taxon>
        <taxon>Kitasatosporales</taxon>
        <taxon>Streptomycetaceae</taxon>
        <taxon>Streptomyces</taxon>
    </lineage>
</organism>
<sequence length="216" mass="23397">MNDFADTGMPPCPGRCNRDRVDGDQIPGSPVWCRACQQAIHVALQELVDLYAALWGVGQRAVRAGEKVTTSRGTRTPAVSPGADQADEILRTTCAWEDALRTHLSHPAAAVGTDHTGAGRALTSAVDYLGRRHTAAMSTPFATDYGHEILALAAGTRRLLRADRGTSRLSAPCPQCDLRALEREGGTDTVRCRVCRWFTTWDRYDAWAGTFLNSAA</sequence>
<dbReference type="AlphaFoldDB" id="A0A1G8W9C0"/>
<evidence type="ECO:0000313" key="2">
    <source>
        <dbReference type="Proteomes" id="UP000199155"/>
    </source>
</evidence>
<keyword evidence="2" id="KW-1185">Reference proteome</keyword>
<dbReference type="Proteomes" id="UP000199155">
    <property type="component" value="Unassembled WGS sequence"/>
</dbReference>
<accession>A0A1G8W9C0</accession>
<name>A0A1G8W9C0_9ACTN</name>
<evidence type="ECO:0000313" key="1">
    <source>
        <dbReference type="EMBL" id="SDJ74726.1"/>
    </source>
</evidence>
<dbReference type="OrthoDB" id="3521994at2"/>
<dbReference type="STRING" id="417292.SAMN05421806_102311"/>
<gene>
    <name evidence="1" type="ORF">SAMN05421806_102311</name>
</gene>
<dbReference type="RefSeq" id="WP_093608081.1">
    <property type="nucleotide sequence ID" value="NZ_FNFF01000002.1"/>
</dbReference>